<evidence type="ECO:0000256" key="20">
    <source>
        <dbReference type="ARBA" id="ARBA00048792"/>
    </source>
</evidence>
<dbReference type="InterPro" id="IPR013785">
    <property type="entry name" value="Aldolase_TIM"/>
</dbReference>
<accession>B0MHJ2</accession>
<evidence type="ECO:0000256" key="14">
    <source>
        <dbReference type="ARBA" id="ARBA00023027"/>
    </source>
</evidence>
<comment type="similarity">
    <text evidence="4">Belongs to the dihydroorotate dehydrogenase family. Type 1 subfamily.</text>
</comment>
<dbReference type="GO" id="GO:0005737">
    <property type="term" value="C:cytoplasm"/>
    <property type="evidence" value="ECO:0007669"/>
    <property type="project" value="InterPro"/>
</dbReference>
<comment type="catalytic activity">
    <reaction evidence="21">
        <text>(S)-dihydroorotate + NAD(+) = orotate + NADH + H(+)</text>
        <dbReference type="Rhea" id="RHEA:13513"/>
        <dbReference type="ChEBI" id="CHEBI:15378"/>
        <dbReference type="ChEBI" id="CHEBI:30839"/>
        <dbReference type="ChEBI" id="CHEBI:30864"/>
        <dbReference type="ChEBI" id="CHEBI:57540"/>
        <dbReference type="ChEBI" id="CHEBI:57945"/>
        <dbReference type="EC" id="1.3.1.14"/>
    </reaction>
</comment>
<dbReference type="Gene3D" id="3.20.20.70">
    <property type="entry name" value="Aldolase class I"/>
    <property type="match status" value="1"/>
</dbReference>
<dbReference type="SUPFAM" id="SSF54862">
    <property type="entry name" value="4Fe-4S ferredoxins"/>
    <property type="match status" value="1"/>
</dbReference>
<evidence type="ECO:0000256" key="2">
    <source>
        <dbReference type="ARBA" id="ARBA00003616"/>
    </source>
</evidence>
<evidence type="ECO:0000256" key="17">
    <source>
        <dbReference type="ARBA" id="ARBA00032046"/>
    </source>
</evidence>
<dbReference type="CDD" id="cd02940">
    <property type="entry name" value="DHPD_FMN"/>
    <property type="match status" value="1"/>
</dbReference>
<reference evidence="26" key="2">
    <citation type="submission" date="2013-11" db="EMBL/GenBank/DDBJ databases">
        <title>Draft genome sequence of Anaerostipes caccae (DSM 14662).</title>
        <authorList>
            <person name="Sudarsanam P."/>
            <person name="Ley R."/>
            <person name="Guruge J."/>
            <person name="Turnbaugh P.J."/>
            <person name="Mahowald M."/>
            <person name="Liep D."/>
            <person name="Gordon J."/>
        </authorList>
    </citation>
    <scope>NUCLEOTIDE SEQUENCE</scope>
    <source>
        <strain evidence="26">DSM 14662</strain>
    </source>
</reference>
<dbReference type="PROSITE" id="PS00198">
    <property type="entry name" value="4FE4S_FER_1"/>
    <property type="match status" value="1"/>
</dbReference>
<dbReference type="eggNOG" id="COG1146">
    <property type="taxonomic scope" value="Bacteria"/>
</dbReference>
<dbReference type="InterPro" id="IPR005720">
    <property type="entry name" value="Dihydroorotate_DH_cat"/>
</dbReference>
<evidence type="ECO:0000256" key="3">
    <source>
        <dbReference type="ARBA" id="ARBA00004715"/>
    </source>
</evidence>
<evidence type="ECO:0000256" key="10">
    <source>
        <dbReference type="ARBA" id="ARBA00022723"/>
    </source>
</evidence>
<comment type="subunit">
    <text evidence="23">Heterotetramer of 2 PreA and 2 PreT subunits.</text>
</comment>
<comment type="catalytic activity">
    <reaction evidence="19">
        <text>5,6-dihydrothymine + NAD(+) = thymine + NADH + H(+)</text>
        <dbReference type="Rhea" id="RHEA:28791"/>
        <dbReference type="ChEBI" id="CHEBI:15378"/>
        <dbReference type="ChEBI" id="CHEBI:17821"/>
        <dbReference type="ChEBI" id="CHEBI:27468"/>
        <dbReference type="ChEBI" id="CHEBI:57540"/>
        <dbReference type="ChEBI" id="CHEBI:57945"/>
        <dbReference type="EC" id="1.3.1.1"/>
    </reaction>
</comment>
<dbReference type="eggNOG" id="COG0167">
    <property type="taxonomic scope" value="Bacteria"/>
</dbReference>
<comment type="pathway">
    <text evidence="3">Pyrimidine metabolism; UMP biosynthesis via de novo pathway; orotate from (S)-dihydroorotate (NAD(+) route): step 1/1.</text>
</comment>
<keyword evidence="8" id="KW-0285">Flavoprotein</keyword>
<evidence type="ECO:0000256" key="18">
    <source>
        <dbReference type="ARBA" id="ARBA00032722"/>
    </source>
</evidence>
<name>B0MHJ2_ANACD</name>
<protein>
    <recommendedName>
        <fullName evidence="7">Dihydroorotate dehydrogenase B (NAD(+)), catalytic subunit</fullName>
        <ecNumber evidence="24">1.3.1.1</ecNumber>
        <ecNumber evidence="6">1.3.1.14</ecNumber>
    </recommendedName>
    <alternativeName>
        <fullName evidence="15">Dihydroorotate oxidase B</fullName>
    </alternativeName>
    <alternativeName>
        <fullName evidence="18">Dihydrothymine dehydrogenase</fullName>
    </alternativeName>
    <alternativeName>
        <fullName evidence="16">Dihydrouracil dehydrogenase</fullName>
    </alternativeName>
    <alternativeName>
        <fullName evidence="17">Orotate reductase (NADH)</fullName>
    </alternativeName>
</protein>
<evidence type="ECO:0000256" key="7">
    <source>
        <dbReference type="ARBA" id="ARBA00018101"/>
    </source>
</evidence>
<evidence type="ECO:0000256" key="15">
    <source>
        <dbReference type="ARBA" id="ARBA00029718"/>
    </source>
</evidence>
<dbReference type="EC" id="1.3.1.1" evidence="24"/>
<dbReference type="Gene3D" id="3.30.70.20">
    <property type="match status" value="1"/>
</dbReference>
<dbReference type="InterPro" id="IPR017896">
    <property type="entry name" value="4Fe4S_Fe-S-bd"/>
</dbReference>
<evidence type="ECO:0000313" key="26">
    <source>
        <dbReference type="EMBL" id="EDR96331.1"/>
    </source>
</evidence>
<sequence>MQTILTNRKEALNMSVKKDLSIDFLGVKCENPFFLSSSPVGSNYEMCAKALEAGWAGVYYKTIGIFIPNECSPRFDITSKEGTPWTGFKNMEMISDKPLEDNLEYMRRLKQDYPTKVIVASIMGSNEEEWEILAKKVTEAGVDMIECNFSCPQMTSSAMGSDVGQNPDLVRRYCEVVSGATHLPVIAKMTPNIGNMEIPAIAAMEGGAKGIAAINTVKAITNIDVENMTAMPVVNGKSSISGYSGAAVKPIALRFITQMKQHPELKDVPITGIGGIETWKDALDFILVGSSNLQVTTSVMQYGYRIVEDMISGLSHFMEDHGIDKLSDLVGVALPNIVPADDIDRTFILYPDFNKDKCVGCGRCYVSCFDGGHQAITWDEEERKPVLNEDKCVGCHLCLNVCPVMDCITPGKVEMKPGVEDHEVKMKTKYE</sequence>
<dbReference type="GO" id="GO:0004159">
    <property type="term" value="F:dihydropyrimidine dehydrogenase (NAD+) activity"/>
    <property type="evidence" value="ECO:0007669"/>
    <property type="project" value="UniProtKB-EC"/>
</dbReference>
<comment type="function">
    <text evidence="22">Involved in pyrimidine base degradation. Catalyzes physiologically the reduction of uracil to 5,6-dihydrouracil (DHU) by using NADH as a specific cosubstrate. It also catalyzes the reverse reaction and the reduction of thymine to 5,6-dihydrothymine (DHT).</text>
</comment>
<evidence type="ECO:0000256" key="22">
    <source>
        <dbReference type="ARBA" id="ARBA00049578"/>
    </source>
</evidence>
<evidence type="ECO:0000256" key="11">
    <source>
        <dbReference type="ARBA" id="ARBA00023002"/>
    </source>
</evidence>
<dbReference type="FunFam" id="3.20.20.70:FF:000027">
    <property type="entry name" value="Dihydropyrimidine dehydrogenase [NADP(+)]"/>
    <property type="match status" value="1"/>
</dbReference>
<evidence type="ECO:0000256" key="16">
    <source>
        <dbReference type="ARBA" id="ARBA00030119"/>
    </source>
</evidence>
<evidence type="ECO:0000256" key="5">
    <source>
        <dbReference type="ARBA" id="ARBA00010804"/>
    </source>
</evidence>
<evidence type="ECO:0000256" key="21">
    <source>
        <dbReference type="ARBA" id="ARBA00048996"/>
    </source>
</evidence>
<evidence type="ECO:0000256" key="24">
    <source>
        <dbReference type="ARBA" id="ARBA00049728"/>
    </source>
</evidence>
<dbReference type="EMBL" id="ABAX03000024">
    <property type="protein sequence ID" value="EDR96331.1"/>
    <property type="molecule type" value="Genomic_DNA"/>
</dbReference>
<dbReference type="PROSITE" id="PS51379">
    <property type="entry name" value="4FE4S_FER_2"/>
    <property type="match status" value="2"/>
</dbReference>
<evidence type="ECO:0000256" key="19">
    <source>
        <dbReference type="ARBA" id="ARBA00047685"/>
    </source>
</evidence>
<dbReference type="InterPro" id="IPR017900">
    <property type="entry name" value="4Fe4S_Fe_S_CS"/>
</dbReference>
<feature type="domain" description="4Fe-4S ferredoxin-type" evidence="25">
    <location>
        <begin position="349"/>
        <end position="381"/>
    </location>
</feature>
<keyword evidence="14" id="KW-0520">NAD</keyword>
<dbReference type="HOGENOM" id="CLU_042042_4_2_9"/>
<dbReference type="PANTHER" id="PTHR43073:SF2">
    <property type="entry name" value="DIHYDROPYRIMIDINE DEHYDROGENASE [NADP(+)]"/>
    <property type="match status" value="1"/>
</dbReference>
<comment type="cofactor">
    <cofactor evidence="1">
        <name>FMN</name>
        <dbReference type="ChEBI" id="CHEBI:58210"/>
    </cofactor>
</comment>
<evidence type="ECO:0000256" key="23">
    <source>
        <dbReference type="ARBA" id="ARBA00049714"/>
    </source>
</evidence>
<feature type="domain" description="4Fe-4S ferredoxin-type" evidence="25">
    <location>
        <begin position="383"/>
        <end position="413"/>
    </location>
</feature>
<keyword evidence="10" id="KW-0479">Metal-binding</keyword>
<comment type="similarity">
    <text evidence="5">Belongs to the dihydropyrimidine dehydrogenase family.</text>
</comment>
<keyword evidence="11 26" id="KW-0560">Oxidoreductase</keyword>
<evidence type="ECO:0000256" key="1">
    <source>
        <dbReference type="ARBA" id="ARBA00001917"/>
    </source>
</evidence>
<comment type="function">
    <text evidence="2">Catalyzes the conversion of dihydroorotate to orotate with NAD(+) as electron acceptor.</text>
</comment>
<evidence type="ECO:0000256" key="8">
    <source>
        <dbReference type="ARBA" id="ARBA00022630"/>
    </source>
</evidence>
<dbReference type="AlphaFoldDB" id="B0MHJ2"/>
<evidence type="ECO:0000256" key="6">
    <source>
        <dbReference type="ARBA" id="ARBA00012061"/>
    </source>
</evidence>
<dbReference type="NCBIfam" id="NF006183">
    <property type="entry name" value="PRK08318.1"/>
    <property type="match status" value="1"/>
</dbReference>
<dbReference type="PANTHER" id="PTHR43073">
    <property type="entry name" value="DIHYDROPYRIMIDINE DEHYDROGENASE [NADP(+)]"/>
    <property type="match status" value="1"/>
</dbReference>
<evidence type="ECO:0000313" key="27">
    <source>
        <dbReference type="Proteomes" id="UP000004935"/>
    </source>
</evidence>
<reference evidence="26" key="1">
    <citation type="submission" date="2007-11" db="EMBL/GenBank/DDBJ databases">
        <authorList>
            <person name="Fulton L."/>
            <person name="Clifton S."/>
            <person name="Fulton B."/>
            <person name="Xu J."/>
            <person name="Minx P."/>
            <person name="Pepin K.H."/>
            <person name="Johnson M."/>
            <person name="Thiruvilangam P."/>
            <person name="Bhonagiri V."/>
            <person name="Nash W.E."/>
            <person name="Mardis E.R."/>
            <person name="Wilson R.K."/>
        </authorList>
    </citation>
    <scope>NUCLEOTIDE SEQUENCE [LARGE SCALE GENOMIC DNA]</scope>
    <source>
        <strain evidence="26">DSM 14662</strain>
    </source>
</reference>
<dbReference type="Pfam" id="PF14697">
    <property type="entry name" value="Fer4_21"/>
    <property type="match status" value="1"/>
</dbReference>
<dbReference type="Pfam" id="PF01180">
    <property type="entry name" value="DHO_dh"/>
    <property type="match status" value="1"/>
</dbReference>
<comment type="caution">
    <text evidence="26">The sequence shown here is derived from an EMBL/GenBank/DDBJ whole genome shotgun (WGS) entry which is preliminary data.</text>
</comment>
<dbReference type="Proteomes" id="UP000004935">
    <property type="component" value="Unassembled WGS sequence"/>
</dbReference>
<evidence type="ECO:0000256" key="9">
    <source>
        <dbReference type="ARBA" id="ARBA00022643"/>
    </source>
</evidence>
<organism evidence="26 27">
    <name type="scientific">Anaerostipes caccae (strain DSM 14662 / CCUG 47493 / JCM 13470 / NCIMB 13811 / L1-92)</name>
    <dbReference type="NCBI Taxonomy" id="411490"/>
    <lineage>
        <taxon>Bacteria</taxon>
        <taxon>Bacillati</taxon>
        <taxon>Bacillota</taxon>
        <taxon>Clostridia</taxon>
        <taxon>Lachnospirales</taxon>
        <taxon>Lachnospiraceae</taxon>
        <taxon>Anaerostipes</taxon>
    </lineage>
</organism>
<keyword evidence="12" id="KW-0408">Iron</keyword>
<evidence type="ECO:0000259" key="25">
    <source>
        <dbReference type="PROSITE" id="PS51379"/>
    </source>
</evidence>
<keyword evidence="27" id="KW-1185">Reference proteome</keyword>
<dbReference type="GO" id="GO:0051536">
    <property type="term" value="F:iron-sulfur cluster binding"/>
    <property type="evidence" value="ECO:0007669"/>
    <property type="project" value="UniProtKB-KW"/>
</dbReference>
<dbReference type="EC" id="1.3.1.14" evidence="6"/>
<proteinExistence type="inferred from homology"/>
<keyword evidence="9" id="KW-0288">FMN</keyword>
<evidence type="ECO:0000256" key="4">
    <source>
        <dbReference type="ARBA" id="ARBA00008008"/>
    </source>
</evidence>
<comment type="catalytic activity">
    <reaction evidence="20">
        <text>5,6-dihydrouracil + NAD(+) = uracil + NADH + H(+)</text>
        <dbReference type="Rhea" id="RHEA:20189"/>
        <dbReference type="ChEBI" id="CHEBI:15378"/>
        <dbReference type="ChEBI" id="CHEBI:15901"/>
        <dbReference type="ChEBI" id="CHEBI:17568"/>
        <dbReference type="ChEBI" id="CHEBI:57540"/>
        <dbReference type="ChEBI" id="CHEBI:57945"/>
        <dbReference type="EC" id="1.3.1.1"/>
    </reaction>
</comment>
<dbReference type="STRING" id="411490.ANACAC_02954"/>
<gene>
    <name evidence="26" type="ORF">ANACAC_02954</name>
</gene>
<dbReference type="GO" id="GO:0004589">
    <property type="term" value="F:dihydroorotate dehydrogenase (NAD+) activity"/>
    <property type="evidence" value="ECO:0007669"/>
    <property type="project" value="UniProtKB-EC"/>
</dbReference>
<dbReference type="SUPFAM" id="SSF51395">
    <property type="entry name" value="FMN-linked oxidoreductases"/>
    <property type="match status" value="1"/>
</dbReference>
<keyword evidence="13" id="KW-0411">Iron-sulfur</keyword>
<dbReference type="GO" id="GO:0046872">
    <property type="term" value="F:metal ion binding"/>
    <property type="evidence" value="ECO:0007669"/>
    <property type="project" value="UniProtKB-KW"/>
</dbReference>
<evidence type="ECO:0000256" key="13">
    <source>
        <dbReference type="ARBA" id="ARBA00023014"/>
    </source>
</evidence>
<evidence type="ECO:0000256" key="12">
    <source>
        <dbReference type="ARBA" id="ARBA00023004"/>
    </source>
</evidence>